<evidence type="ECO:0000313" key="5">
    <source>
        <dbReference type="Proteomes" id="UP000253817"/>
    </source>
</evidence>
<dbReference type="EMBL" id="QICC01000038">
    <property type="protein sequence ID" value="RNM41397.1"/>
    <property type="molecule type" value="Genomic_DNA"/>
</dbReference>
<dbReference type="GO" id="GO:0009103">
    <property type="term" value="P:lipopolysaccharide biosynthetic process"/>
    <property type="evidence" value="ECO:0007669"/>
    <property type="project" value="TreeGrafter"/>
</dbReference>
<feature type="domain" description="Glycosyl transferase family 1" evidence="2">
    <location>
        <begin position="200"/>
        <end position="344"/>
    </location>
</feature>
<sequence>MRVIMQIRRNAFELQGGDTVQMLKTKEALEHIGIEVDVSTDLRPDVSKYDVVHLFNLTRVQETYIQAKNAKSQRKPIVLSTIYWPINEFEKNAAVGIRGFIGKHVGVDTMERLKALGKYLLNEDRGEGTQYLIGHSYTDMQREILKLADVCLPNAMTEMVKIREELGFETDSVIVVPNAVDTQSIAIAHSDNSDNYSKYKDWIVCVGRIDVRKNQMTLLDALEDSDYNLLVVGKKSPGHMGYANRVVERLNASSNMEYVEHIPNEEIYKLYKQCKVSILPSWFETPGLASLEAAAMGCAIVVSPKGTTQDYFGDLAYYCDVQDPSSIRQCIEKAYGNEYDNRLSKKILSEYTWENAAAKTLQGYEMAIRAAK</sequence>
<evidence type="ECO:0000256" key="1">
    <source>
        <dbReference type="ARBA" id="ARBA00022679"/>
    </source>
</evidence>
<comment type="caution">
    <text evidence="4">The sequence shown here is derived from an EMBL/GenBank/DDBJ whole genome shotgun (WGS) entry which is preliminary data.</text>
</comment>
<evidence type="ECO:0000313" key="3">
    <source>
        <dbReference type="EMBL" id="RDB65402.1"/>
    </source>
</evidence>
<reference evidence="6" key="2">
    <citation type="submission" date="2018-05" db="EMBL/GenBank/DDBJ databases">
        <title>Genome Sequencing of selected type strains of the family Eggerthellaceae.</title>
        <authorList>
            <person name="Danylec N."/>
            <person name="Stoll D.A."/>
            <person name="Doetsch A."/>
            <person name="Huch M."/>
        </authorList>
    </citation>
    <scope>NUCLEOTIDE SEQUENCE [LARGE SCALE GENOMIC DNA]</scope>
    <source>
        <strain evidence="6">DSM 16107</strain>
    </source>
</reference>
<dbReference type="SUPFAM" id="SSF53756">
    <property type="entry name" value="UDP-Glycosyltransferase/glycogen phosphorylase"/>
    <property type="match status" value="1"/>
</dbReference>
<reference evidence="3 5" key="1">
    <citation type="journal article" date="2018" name="Elife">
        <title>Discovery and characterization of a prevalent human gut bacterial enzyme sufficient for the inactivation of a family of plant toxins.</title>
        <authorList>
            <person name="Koppel N."/>
            <person name="Bisanz J.E."/>
            <person name="Pandelia M.E."/>
            <person name="Turnbaugh P.J."/>
            <person name="Balskus E.P."/>
        </authorList>
    </citation>
    <scope>NUCLEOTIDE SEQUENCE [LARGE SCALE GENOMIC DNA]</scope>
    <source>
        <strain evidence="3 5">DSM 16107</strain>
    </source>
</reference>
<organism evidence="4 6">
    <name type="scientific">Eggerthella sinensis</name>
    <dbReference type="NCBI Taxonomy" id="242230"/>
    <lineage>
        <taxon>Bacteria</taxon>
        <taxon>Bacillati</taxon>
        <taxon>Actinomycetota</taxon>
        <taxon>Coriobacteriia</taxon>
        <taxon>Eggerthellales</taxon>
        <taxon>Eggerthellaceae</taxon>
        <taxon>Eggerthella</taxon>
    </lineage>
</organism>
<dbReference type="Proteomes" id="UP000270112">
    <property type="component" value="Unassembled WGS sequence"/>
</dbReference>
<dbReference type="Pfam" id="PF00534">
    <property type="entry name" value="Glycos_transf_1"/>
    <property type="match status" value="1"/>
</dbReference>
<name>A0A3N0IWU6_9ACTN</name>
<evidence type="ECO:0000313" key="6">
    <source>
        <dbReference type="Proteomes" id="UP000270112"/>
    </source>
</evidence>
<evidence type="ECO:0000313" key="4">
    <source>
        <dbReference type="EMBL" id="RNM41397.1"/>
    </source>
</evidence>
<dbReference type="EMBL" id="PPTT01000039">
    <property type="protein sequence ID" value="RDB65402.1"/>
    <property type="molecule type" value="Genomic_DNA"/>
</dbReference>
<dbReference type="OrthoDB" id="9810929at2"/>
<dbReference type="InterPro" id="IPR001296">
    <property type="entry name" value="Glyco_trans_1"/>
</dbReference>
<dbReference type="Gene3D" id="3.40.50.2000">
    <property type="entry name" value="Glycogen Phosphorylase B"/>
    <property type="match status" value="1"/>
</dbReference>
<proteinExistence type="predicted"/>
<accession>A0A3N0IWU6</accession>
<dbReference type="AlphaFoldDB" id="A0A3N0IWU6"/>
<gene>
    <name evidence="3" type="ORF">C1876_16015</name>
    <name evidence="4" type="ORF">DMP09_09990</name>
</gene>
<evidence type="ECO:0000259" key="2">
    <source>
        <dbReference type="Pfam" id="PF00534"/>
    </source>
</evidence>
<dbReference type="RefSeq" id="WP_114547721.1">
    <property type="nucleotide sequence ID" value="NZ_JAJCHC010000015.1"/>
</dbReference>
<protein>
    <submittedName>
        <fullName evidence="4">Glycosyl transferase family 1</fullName>
    </submittedName>
</protein>
<dbReference type="PANTHER" id="PTHR46401">
    <property type="entry name" value="GLYCOSYLTRANSFERASE WBBK-RELATED"/>
    <property type="match status" value="1"/>
</dbReference>
<dbReference type="Proteomes" id="UP000253817">
    <property type="component" value="Unassembled WGS sequence"/>
</dbReference>
<reference evidence="4" key="3">
    <citation type="journal article" date="2019" name="Microbiol. Resour. Announc.">
        <title>Draft Genome Sequences of Type Strains of Gordonibacter faecihominis, Paraeggerthella hongkongensis, Parvibacter caecicola,Slackia equolifaciens, Slackia faecicanis, and Slackia isoflavoniconvertens.</title>
        <authorList>
            <person name="Danylec N."/>
            <person name="Stoll D.A."/>
            <person name="Dotsch A."/>
            <person name="Huch M."/>
        </authorList>
    </citation>
    <scope>NUCLEOTIDE SEQUENCE</scope>
    <source>
        <strain evidence="4">DSM 16107</strain>
    </source>
</reference>
<keyword evidence="5" id="KW-1185">Reference proteome</keyword>
<dbReference type="PANTHER" id="PTHR46401:SF2">
    <property type="entry name" value="GLYCOSYLTRANSFERASE WBBK-RELATED"/>
    <property type="match status" value="1"/>
</dbReference>
<keyword evidence="1 4" id="KW-0808">Transferase</keyword>
<dbReference type="GO" id="GO:0016757">
    <property type="term" value="F:glycosyltransferase activity"/>
    <property type="evidence" value="ECO:0007669"/>
    <property type="project" value="InterPro"/>
</dbReference>